<dbReference type="InterPro" id="IPR051839">
    <property type="entry name" value="RD_transcriptional_regulator"/>
</dbReference>
<dbReference type="InterPro" id="IPR036388">
    <property type="entry name" value="WH-like_DNA-bd_sf"/>
</dbReference>
<gene>
    <name evidence="3" type="ORF">FMV2238Y02_01750</name>
</gene>
<evidence type="ECO:0000259" key="2">
    <source>
        <dbReference type="Pfam" id="PF13518"/>
    </source>
</evidence>
<dbReference type="AlphaFoldDB" id="A0A3P5Y6M8"/>
<dbReference type="Pfam" id="PF01527">
    <property type="entry name" value="HTH_Tnp_1"/>
    <property type="match status" value="1"/>
</dbReference>
<keyword evidence="1" id="KW-0175">Coiled coil</keyword>
<evidence type="ECO:0000313" key="4">
    <source>
        <dbReference type="Proteomes" id="UP000280759"/>
    </source>
</evidence>
<dbReference type="PANTHER" id="PTHR33215">
    <property type="entry name" value="PROTEIN DISTAL ANTENNA"/>
    <property type="match status" value="1"/>
</dbReference>
<sequence length="290" mass="33223">MSKRSPKSVEEKLEIVQRLLNHEKSVSQLSKLYGVSESAINSWKMKYEKDGAVGLKESRTWNSYSKEVKEQAVLDYLDGKNSLRTICQKYDISSLHVLRSWIKRYTSGKDLKATSKGYSRMKQGRPTTFEERIEIVNYTIAHAKDYQAAVEKFGVSYQQVYSWVRKFEKDGSQGLLDRRGKGLESKPNLTEAEQLQLKIKQLEERNRLLEIEVDLLKKLEEVTALHSLDFFVQLLWGNTNSWVGDVIPIVSEANLRISCTCLAVSRLMSISFLNPASIIFLEAENNLSNS</sequence>
<dbReference type="InterPro" id="IPR002514">
    <property type="entry name" value="Transposase_8"/>
</dbReference>
<feature type="domain" description="Insertion element IS150 protein InsJ-like helix-turn-helix" evidence="2">
    <location>
        <begin position="11"/>
        <end position="60"/>
    </location>
</feature>
<protein>
    <recommendedName>
        <fullName evidence="2">Insertion element IS150 protein InsJ-like helix-turn-helix domain-containing protein</fullName>
    </recommendedName>
</protein>
<dbReference type="InterPro" id="IPR055247">
    <property type="entry name" value="InsJ-like_HTH"/>
</dbReference>
<proteinExistence type="predicted"/>
<dbReference type="Pfam" id="PF13518">
    <property type="entry name" value="HTH_28"/>
    <property type="match status" value="2"/>
</dbReference>
<dbReference type="GO" id="GO:0004803">
    <property type="term" value="F:transposase activity"/>
    <property type="evidence" value="ECO:0007669"/>
    <property type="project" value="InterPro"/>
</dbReference>
<dbReference type="PANTHER" id="PTHR33215:SF13">
    <property type="entry name" value="PROTEIN DISTAL ANTENNA"/>
    <property type="match status" value="1"/>
</dbReference>
<dbReference type="SUPFAM" id="SSF48295">
    <property type="entry name" value="TrpR-like"/>
    <property type="match status" value="3"/>
</dbReference>
<feature type="coiled-coil region" evidence="1">
    <location>
        <begin position="192"/>
        <end position="219"/>
    </location>
</feature>
<dbReference type="GO" id="GO:0006313">
    <property type="term" value="P:DNA transposition"/>
    <property type="evidence" value="ECO:0007669"/>
    <property type="project" value="InterPro"/>
</dbReference>
<dbReference type="EMBL" id="UXEP01000002">
    <property type="protein sequence ID" value="VDC41716.1"/>
    <property type="molecule type" value="Genomic_DNA"/>
</dbReference>
<dbReference type="Gene3D" id="1.10.10.10">
    <property type="entry name" value="Winged helix-like DNA-binding domain superfamily/Winged helix DNA-binding domain"/>
    <property type="match status" value="3"/>
</dbReference>
<name>A0A3P5Y6M8_STRCB</name>
<feature type="domain" description="Insertion element IS150 protein InsJ-like helix-turn-helix" evidence="2">
    <location>
        <begin position="131"/>
        <end position="181"/>
    </location>
</feature>
<organism evidence="3 4">
    <name type="scientific">Streptococcus canis</name>
    <dbReference type="NCBI Taxonomy" id="1329"/>
    <lineage>
        <taxon>Bacteria</taxon>
        <taxon>Bacillati</taxon>
        <taxon>Bacillota</taxon>
        <taxon>Bacilli</taxon>
        <taxon>Lactobacillales</taxon>
        <taxon>Streptococcaceae</taxon>
        <taxon>Streptococcus</taxon>
    </lineage>
</organism>
<keyword evidence="4" id="KW-1185">Reference proteome</keyword>
<accession>A0A3P5Y6M8</accession>
<reference evidence="3 4" key="1">
    <citation type="submission" date="2018-10" db="EMBL/GenBank/DDBJ databases">
        <authorList>
            <consortium name="Molecular Microbiology and Infection Unit (UMMI)"/>
            <person name="Machado M."/>
        </authorList>
    </citation>
    <scope>NUCLEOTIDE SEQUENCE [LARGE SCALE GENOMIC DNA]</scope>
    <source>
        <strain evidence="3">FMV2238.02</strain>
    </source>
</reference>
<dbReference type="GO" id="GO:0043565">
    <property type="term" value="F:sequence-specific DNA binding"/>
    <property type="evidence" value="ECO:0007669"/>
    <property type="project" value="InterPro"/>
</dbReference>
<evidence type="ECO:0000256" key="1">
    <source>
        <dbReference type="SAM" id="Coils"/>
    </source>
</evidence>
<evidence type="ECO:0000313" key="3">
    <source>
        <dbReference type="EMBL" id="VDC41716.1"/>
    </source>
</evidence>
<dbReference type="Proteomes" id="UP000280759">
    <property type="component" value="Unassembled WGS sequence"/>
</dbReference>
<dbReference type="InterPro" id="IPR010921">
    <property type="entry name" value="Trp_repressor/repl_initiator"/>
</dbReference>